<dbReference type="GO" id="GO:0009378">
    <property type="term" value="F:four-way junction helicase activity"/>
    <property type="evidence" value="ECO:0007669"/>
    <property type="project" value="InterPro"/>
</dbReference>
<evidence type="ECO:0000256" key="4">
    <source>
        <dbReference type="ARBA" id="ARBA00023172"/>
    </source>
</evidence>
<dbReference type="GO" id="GO:0000400">
    <property type="term" value="F:four-way junction DNA binding"/>
    <property type="evidence" value="ECO:0007669"/>
    <property type="project" value="UniProtKB-UniRule"/>
</dbReference>
<dbReference type="InterPro" id="IPR011114">
    <property type="entry name" value="RuvA_C"/>
</dbReference>
<dbReference type="Gene3D" id="1.10.150.20">
    <property type="entry name" value="5' to 3' exonuclease, C-terminal subdomain"/>
    <property type="match status" value="1"/>
</dbReference>
<dbReference type="SUPFAM" id="SSF47781">
    <property type="entry name" value="RuvA domain 2-like"/>
    <property type="match status" value="1"/>
</dbReference>
<keyword evidence="1 6" id="KW-0963">Cytoplasm</keyword>
<dbReference type="Gene3D" id="1.10.8.10">
    <property type="entry name" value="DNA helicase RuvA subunit, C-terminal domain"/>
    <property type="match status" value="1"/>
</dbReference>
<dbReference type="GO" id="GO:0005737">
    <property type="term" value="C:cytoplasm"/>
    <property type="evidence" value="ECO:0007669"/>
    <property type="project" value="UniProtKB-SubCell"/>
</dbReference>
<dbReference type="AlphaFoldDB" id="A0A6H2EL40"/>
<evidence type="ECO:0000259" key="7">
    <source>
        <dbReference type="SMART" id="SM00278"/>
    </source>
</evidence>
<dbReference type="Pfam" id="PF14520">
    <property type="entry name" value="HHH_5"/>
    <property type="match status" value="1"/>
</dbReference>
<dbReference type="InterPro" id="IPR012340">
    <property type="entry name" value="NA-bd_OB-fold"/>
</dbReference>
<dbReference type="InterPro" id="IPR013849">
    <property type="entry name" value="DNA_helicase_Holl-junc_RuvA_I"/>
</dbReference>
<dbReference type="EMBL" id="CP050804">
    <property type="protein sequence ID" value="QJC21729.1"/>
    <property type="molecule type" value="Genomic_DNA"/>
</dbReference>
<dbReference type="InterPro" id="IPR003583">
    <property type="entry name" value="Hlx-hairpin-Hlx_DNA-bd_motif"/>
</dbReference>
<feature type="domain" description="Helix-hairpin-helix DNA-binding motif class 1" evidence="7">
    <location>
        <begin position="72"/>
        <end position="91"/>
    </location>
</feature>
<feature type="domain" description="Helix-hairpin-helix DNA-binding motif class 1" evidence="7">
    <location>
        <begin position="107"/>
        <end position="126"/>
    </location>
</feature>
<dbReference type="NCBIfam" id="TIGR00084">
    <property type="entry name" value="ruvA"/>
    <property type="match status" value="1"/>
</dbReference>
<sequence>MISSLRGIVTFIGSSTAIIDINGVGISVYATPATLGTLRIGEEKRIMTSLIVREDSLTLYGFADDDERDVFDILTGVSGIGPRTALAVLATLTPDELRDAVANKNEAALTRVSGIGKKGAQRMILELGSKLGPVRGSLSGSPVVSASVADADVLEALTNLGWNEREAGLAVSEAMANYPGASVEQLLRSALQILGSRR</sequence>
<keyword evidence="4 6" id="KW-0233">DNA recombination</keyword>
<comment type="subcellular location">
    <subcellularLocation>
        <location evidence="6">Cytoplasm</location>
    </subcellularLocation>
</comment>
<feature type="region of interest" description="Domain III" evidence="6">
    <location>
        <begin position="152"/>
        <end position="198"/>
    </location>
</feature>
<keyword evidence="2 6" id="KW-0227">DNA damage</keyword>
<evidence type="ECO:0000256" key="1">
    <source>
        <dbReference type="ARBA" id="ARBA00022490"/>
    </source>
</evidence>
<dbReference type="GO" id="GO:0009379">
    <property type="term" value="C:Holliday junction helicase complex"/>
    <property type="evidence" value="ECO:0007669"/>
    <property type="project" value="InterPro"/>
</dbReference>
<dbReference type="SUPFAM" id="SSF46929">
    <property type="entry name" value="DNA helicase RuvA subunit, C-terminal domain"/>
    <property type="match status" value="1"/>
</dbReference>
<dbReference type="GO" id="GO:0006281">
    <property type="term" value="P:DNA repair"/>
    <property type="evidence" value="ECO:0007669"/>
    <property type="project" value="UniProtKB-UniRule"/>
</dbReference>
<organism evidence="8 9">
    <name type="scientific">Arcanobacterium buesumense</name>
    <dbReference type="NCBI Taxonomy" id="2722751"/>
    <lineage>
        <taxon>Bacteria</taxon>
        <taxon>Bacillati</taxon>
        <taxon>Actinomycetota</taxon>
        <taxon>Actinomycetes</taxon>
        <taxon>Actinomycetales</taxon>
        <taxon>Actinomycetaceae</taxon>
        <taxon>Arcanobacterium</taxon>
    </lineage>
</organism>
<keyword evidence="9" id="KW-1185">Reference proteome</keyword>
<evidence type="ECO:0000256" key="3">
    <source>
        <dbReference type="ARBA" id="ARBA00023125"/>
    </source>
</evidence>
<evidence type="ECO:0000313" key="9">
    <source>
        <dbReference type="Proteomes" id="UP000502298"/>
    </source>
</evidence>
<keyword evidence="3 6" id="KW-0238">DNA-binding</keyword>
<gene>
    <name evidence="6 8" type="primary">ruvA</name>
    <name evidence="8" type="ORF">HC352_03895</name>
</gene>
<dbReference type="GO" id="GO:0006310">
    <property type="term" value="P:DNA recombination"/>
    <property type="evidence" value="ECO:0007669"/>
    <property type="project" value="UniProtKB-UniRule"/>
</dbReference>
<comment type="subunit">
    <text evidence="6">Homotetramer. Forms an RuvA(8)-RuvB(12)-Holliday junction (HJ) complex. HJ DNA is sandwiched between 2 RuvA tetramers; dsDNA enters through RuvA and exits via RuvB. An RuvB hexamer assembles on each DNA strand where it exits the tetramer. Each RuvB hexamer is contacted by two RuvA subunits (via domain III) on 2 adjacent RuvB subunits; this complex drives branch migration. In the full resolvosome a probable DNA-RuvA(4)-RuvB(12)-RuvC(2) complex forms which resolves the HJ.</text>
</comment>
<evidence type="ECO:0000256" key="6">
    <source>
        <dbReference type="HAMAP-Rule" id="MF_00031"/>
    </source>
</evidence>
<dbReference type="GO" id="GO:0005524">
    <property type="term" value="F:ATP binding"/>
    <property type="evidence" value="ECO:0007669"/>
    <property type="project" value="InterPro"/>
</dbReference>
<dbReference type="InterPro" id="IPR036267">
    <property type="entry name" value="RuvA_C_sf"/>
</dbReference>
<comment type="similarity">
    <text evidence="6">Belongs to the RuvA family.</text>
</comment>
<dbReference type="CDD" id="cd14332">
    <property type="entry name" value="UBA_RuvA_C"/>
    <property type="match status" value="1"/>
</dbReference>
<evidence type="ECO:0000256" key="2">
    <source>
        <dbReference type="ARBA" id="ARBA00022763"/>
    </source>
</evidence>
<dbReference type="SMART" id="SM00278">
    <property type="entry name" value="HhH1"/>
    <property type="match status" value="2"/>
</dbReference>
<dbReference type="GO" id="GO:0048476">
    <property type="term" value="C:Holliday junction resolvase complex"/>
    <property type="evidence" value="ECO:0007669"/>
    <property type="project" value="UniProtKB-UniRule"/>
</dbReference>
<dbReference type="InterPro" id="IPR010994">
    <property type="entry name" value="RuvA_2-like"/>
</dbReference>
<protein>
    <recommendedName>
        <fullName evidence="6">Holliday junction branch migration complex subunit RuvA</fullName>
    </recommendedName>
</protein>
<dbReference type="Pfam" id="PF01330">
    <property type="entry name" value="RuvA_N"/>
    <property type="match status" value="1"/>
</dbReference>
<dbReference type="RefSeq" id="WP_168917669.1">
    <property type="nucleotide sequence ID" value="NZ_CP050804.1"/>
</dbReference>
<proteinExistence type="inferred from homology"/>
<keyword evidence="5 6" id="KW-0234">DNA repair</keyword>
<reference evidence="8 9" key="1">
    <citation type="submission" date="2020-03" db="EMBL/GenBank/DDBJ databases">
        <title>Complete genome of Arcanobacterium buesumensis sp. nov. strain 2701.</title>
        <authorList>
            <person name="Borowiak M."/>
            <person name="Alssahen M."/>
            <person name="Laemmler C."/>
            <person name="Malorny B."/>
            <person name="Hassan A."/>
            <person name="Prenger-Berninghoff E."/>
            <person name="Ploetz M."/>
            <person name="Abdulmawjood A."/>
        </authorList>
    </citation>
    <scope>NUCLEOTIDE SEQUENCE [LARGE SCALE GENOMIC DNA]</scope>
    <source>
        <strain evidence="8 9">2701</strain>
    </source>
</reference>
<dbReference type="HAMAP" id="MF_00031">
    <property type="entry name" value="DNA_HJ_migration_RuvA"/>
    <property type="match status" value="1"/>
</dbReference>
<comment type="function">
    <text evidence="6">The RuvA-RuvB-RuvC complex processes Holliday junction (HJ) DNA during genetic recombination and DNA repair, while the RuvA-RuvB complex plays an important role in the rescue of blocked DNA replication forks via replication fork reversal (RFR). RuvA specifically binds to HJ cruciform DNA, conferring on it an open structure. The RuvB hexamer acts as an ATP-dependent pump, pulling dsDNA into and through the RuvAB complex. HJ branch migration allows RuvC to scan DNA until it finds its consensus sequence, where it cleaves and resolves the cruciform DNA.</text>
</comment>
<dbReference type="Gene3D" id="2.40.50.140">
    <property type="entry name" value="Nucleic acid-binding proteins"/>
    <property type="match status" value="1"/>
</dbReference>
<dbReference type="Proteomes" id="UP000502298">
    <property type="component" value="Chromosome"/>
</dbReference>
<evidence type="ECO:0000313" key="8">
    <source>
        <dbReference type="EMBL" id="QJC21729.1"/>
    </source>
</evidence>
<dbReference type="Pfam" id="PF07499">
    <property type="entry name" value="RuvA_C"/>
    <property type="match status" value="1"/>
</dbReference>
<accession>A0A6H2EL40</accession>
<comment type="domain">
    <text evidence="6">Has three domains with a flexible linker between the domains II and III and assumes an 'L' shape. Domain III is highly mobile and contacts RuvB.</text>
</comment>
<dbReference type="SUPFAM" id="SSF50249">
    <property type="entry name" value="Nucleic acid-binding proteins"/>
    <property type="match status" value="1"/>
</dbReference>
<dbReference type="KEGG" id="arca:HC352_03895"/>
<dbReference type="InterPro" id="IPR000085">
    <property type="entry name" value="RuvA"/>
</dbReference>
<name>A0A6H2EL40_9ACTO</name>
<comment type="caution">
    <text evidence="6">Lacks conserved residue(s) required for the propagation of feature annotation.</text>
</comment>
<evidence type="ECO:0000256" key="5">
    <source>
        <dbReference type="ARBA" id="ARBA00023204"/>
    </source>
</evidence>